<dbReference type="GO" id="GO:0008233">
    <property type="term" value="F:peptidase activity"/>
    <property type="evidence" value="ECO:0007669"/>
    <property type="project" value="UniProtKB-KW"/>
</dbReference>
<proteinExistence type="predicted"/>
<reference evidence="3 4" key="1">
    <citation type="submission" date="2021-06" db="EMBL/GenBank/DDBJ databases">
        <title>Bacillus sp. RD4P76, an endophyte from a halophyte.</title>
        <authorList>
            <person name="Sun J.-Q."/>
        </authorList>
    </citation>
    <scope>NUCLEOTIDE SEQUENCE [LARGE SCALE GENOMIC DNA]</scope>
    <source>
        <strain evidence="3 4">CGMCC 1.15917</strain>
    </source>
</reference>
<dbReference type="InterPro" id="IPR014044">
    <property type="entry name" value="CAP_dom"/>
</dbReference>
<feature type="compositionally biased region" description="Basic and acidic residues" evidence="1">
    <location>
        <begin position="28"/>
        <end position="93"/>
    </location>
</feature>
<dbReference type="PANTHER" id="PTHR31157">
    <property type="entry name" value="SCP DOMAIN-CONTAINING PROTEIN"/>
    <property type="match status" value="1"/>
</dbReference>
<feature type="domain" description="SCP" evidence="2">
    <location>
        <begin position="137"/>
        <end position="245"/>
    </location>
</feature>
<gene>
    <name evidence="3" type="ORF">KS419_07890</name>
</gene>
<organism evidence="3 4">
    <name type="scientific">Evansella tamaricis</name>
    <dbReference type="NCBI Taxonomy" id="2069301"/>
    <lineage>
        <taxon>Bacteria</taxon>
        <taxon>Bacillati</taxon>
        <taxon>Bacillota</taxon>
        <taxon>Bacilli</taxon>
        <taxon>Bacillales</taxon>
        <taxon>Bacillaceae</taxon>
        <taxon>Evansella</taxon>
    </lineage>
</organism>
<dbReference type="Pfam" id="PF00188">
    <property type="entry name" value="CAP"/>
    <property type="match status" value="1"/>
</dbReference>
<name>A0ABS6JH37_9BACI</name>
<dbReference type="EMBL" id="JAHQCS010000079">
    <property type="protein sequence ID" value="MBU9711653.1"/>
    <property type="molecule type" value="Genomic_DNA"/>
</dbReference>
<keyword evidence="4" id="KW-1185">Reference proteome</keyword>
<feature type="region of interest" description="Disordered" evidence="1">
    <location>
        <begin position="28"/>
        <end position="123"/>
    </location>
</feature>
<feature type="compositionally biased region" description="Polar residues" evidence="1">
    <location>
        <begin position="97"/>
        <end position="108"/>
    </location>
</feature>
<evidence type="ECO:0000313" key="4">
    <source>
        <dbReference type="Proteomes" id="UP000784880"/>
    </source>
</evidence>
<accession>A0ABS6JH37</accession>
<sequence length="252" mass="29761">MLVSYHVQQEITVKSYDIDVENIGRFVKQREEERKRLEEEKLEQERREQEKLDQERLEQERLEQERLEQERQEEEKRRSAEQKRQQEQQKQEQKQQSNNSNTQSGKQPNNQGSSESSNQQSTATYQGINSFERDVVKYTNIERVKHGLPELKMDNKLSEVAWYKSRDMQVHGYFDHTSPTYGSPFDMMRHYGVSFTAAGENIAAGYSSAMHVVDAWMNSEGHRKNILDPNYTHIGVGYLSNDHYSTQMFIKK</sequence>
<feature type="compositionally biased region" description="Low complexity" evidence="1">
    <location>
        <begin position="109"/>
        <end position="121"/>
    </location>
</feature>
<dbReference type="InterPro" id="IPR014258">
    <property type="entry name" value="CAP_domain_YkwD-like"/>
</dbReference>
<evidence type="ECO:0000259" key="2">
    <source>
        <dbReference type="Pfam" id="PF00188"/>
    </source>
</evidence>
<protein>
    <submittedName>
        <fullName evidence="3">Serine protease</fullName>
    </submittedName>
</protein>
<dbReference type="Proteomes" id="UP000784880">
    <property type="component" value="Unassembled WGS sequence"/>
</dbReference>
<keyword evidence="3" id="KW-0645">Protease</keyword>
<comment type="caution">
    <text evidence="3">The sequence shown here is derived from an EMBL/GenBank/DDBJ whole genome shotgun (WGS) entry which is preliminary data.</text>
</comment>
<dbReference type="GO" id="GO:0006508">
    <property type="term" value="P:proteolysis"/>
    <property type="evidence" value="ECO:0007669"/>
    <property type="project" value="UniProtKB-KW"/>
</dbReference>
<dbReference type="NCBIfam" id="TIGR02909">
    <property type="entry name" value="spore_YkwD"/>
    <property type="match status" value="1"/>
</dbReference>
<evidence type="ECO:0000313" key="3">
    <source>
        <dbReference type="EMBL" id="MBU9711653.1"/>
    </source>
</evidence>
<evidence type="ECO:0000256" key="1">
    <source>
        <dbReference type="SAM" id="MobiDB-lite"/>
    </source>
</evidence>
<dbReference type="PANTHER" id="PTHR31157:SF1">
    <property type="entry name" value="SCP DOMAIN-CONTAINING PROTEIN"/>
    <property type="match status" value="1"/>
</dbReference>
<dbReference type="CDD" id="cd05379">
    <property type="entry name" value="CAP_bacterial"/>
    <property type="match status" value="1"/>
</dbReference>
<keyword evidence="3" id="KW-0378">Hydrolase</keyword>